<protein>
    <submittedName>
        <fullName evidence="3">Uncharacterized protein</fullName>
    </submittedName>
</protein>
<feature type="transmembrane region" description="Helical" evidence="2">
    <location>
        <begin position="132"/>
        <end position="151"/>
    </location>
</feature>
<evidence type="ECO:0000313" key="3">
    <source>
        <dbReference type="EMBL" id="TSD15390.1"/>
    </source>
</evidence>
<feature type="transmembrane region" description="Helical" evidence="2">
    <location>
        <begin position="104"/>
        <end position="125"/>
    </location>
</feature>
<evidence type="ECO:0000256" key="1">
    <source>
        <dbReference type="SAM" id="MobiDB-lite"/>
    </source>
</evidence>
<dbReference type="InParanoid" id="A0A554NEG6"/>
<keyword evidence="4" id="KW-1185">Reference proteome</keyword>
<keyword evidence="2" id="KW-0472">Membrane</keyword>
<dbReference type="Proteomes" id="UP000319894">
    <property type="component" value="Unassembled WGS sequence"/>
</dbReference>
<proteinExistence type="predicted"/>
<organism evidence="3 4">
    <name type="scientific">Haloglomus irregulare</name>
    <dbReference type="NCBI Taxonomy" id="2234134"/>
    <lineage>
        <taxon>Archaea</taxon>
        <taxon>Methanobacteriati</taxon>
        <taxon>Methanobacteriota</taxon>
        <taxon>Stenosarchaea group</taxon>
        <taxon>Halobacteria</taxon>
        <taxon>Halobacteriales</taxon>
        <taxon>Natronomonadaceae</taxon>
        <taxon>Haloglomus</taxon>
    </lineage>
</organism>
<dbReference type="EMBL" id="QMDX01000002">
    <property type="protein sequence ID" value="TSD15390.1"/>
    <property type="molecule type" value="Genomic_DNA"/>
</dbReference>
<sequence>MIYLQVGGAADIARGGGVTFTRSELTVPPSELVAELRTVLSDDYLLTRRLSEVHAVQSMIVHVEVPGTFDEVRHRALRLGRIAAVNSGWSPWLKLSGVLTVGDVLFPVWTVLSLTVGVAVTYAWLGFGRANFLFASAGVLMLPLVTAATAVSREFEWGAAGIGTSAREVQKYSNQRTNRSAEPCSVTPAVPSI</sequence>
<accession>A0A554NEG6</accession>
<keyword evidence="2" id="KW-1133">Transmembrane helix</keyword>
<name>A0A554NEG6_9EURY</name>
<evidence type="ECO:0000313" key="4">
    <source>
        <dbReference type="Proteomes" id="UP000319894"/>
    </source>
</evidence>
<comment type="caution">
    <text evidence="3">The sequence shown here is derived from an EMBL/GenBank/DDBJ whole genome shotgun (WGS) entry which is preliminary data.</text>
</comment>
<dbReference type="AlphaFoldDB" id="A0A554NEG6"/>
<evidence type="ECO:0000256" key="2">
    <source>
        <dbReference type="SAM" id="Phobius"/>
    </source>
</evidence>
<gene>
    <name evidence="3" type="ORF">DP107_05985</name>
</gene>
<feature type="region of interest" description="Disordered" evidence="1">
    <location>
        <begin position="174"/>
        <end position="193"/>
    </location>
</feature>
<reference evidence="3 4" key="1">
    <citation type="submission" date="2018-06" db="EMBL/GenBank/DDBJ databases">
        <title>Natronomonas sp. F16-60 a new haloarchaeon isolated from a solar saltern of Isla Cristina, Huelva, Spain.</title>
        <authorList>
            <person name="Duran-Viseras A."/>
            <person name="Sanchez-Porro C."/>
            <person name="Ventosa A."/>
        </authorList>
    </citation>
    <scope>NUCLEOTIDE SEQUENCE [LARGE SCALE GENOMIC DNA]</scope>
    <source>
        <strain evidence="3 4">F16-60</strain>
    </source>
</reference>
<keyword evidence="2" id="KW-0812">Transmembrane</keyword>